<dbReference type="InterPro" id="IPR036259">
    <property type="entry name" value="MFS_trans_sf"/>
</dbReference>
<keyword evidence="4 6" id="KW-0472">Membrane</keyword>
<feature type="transmembrane region" description="Helical" evidence="6">
    <location>
        <begin position="407"/>
        <end position="428"/>
    </location>
</feature>
<evidence type="ECO:0000313" key="9">
    <source>
        <dbReference type="Proteomes" id="UP001227101"/>
    </source>
</evidence>
<keyword evidence="3 6" id="KW-1133">Transmembrane helix</keyword>
<dbReference type="InterPro" id="IPR020846">
    <property type="entry name" value="MFS_dom"/>
</dbReference>
<keyword evidence="9" id="KW-1185">Reference proteome</keyword>
<feature type="region of interest" description="Disordered" evidence="5">
    <location>
        <begin position="1"/>
        <end position="21"/>
    </location>
</feature>
<evidence type="ECO:0000256" key="5">
    <source>
        <dbReference type="SAM" id="MobiDB-lite"/>
    </source>
</evidence>
<comment type="subcellular location">
    <subcellularLocation>
        <location evidence="1">Cell membrane</location>
        <topology evidence="1">Multi-pass membrane protein</topology>
    </subcellularLocation>
</comment>
<dbReference type="PANTHER" id="PTHR11662">
    <property type="entry name" value="SOLUTE CARRIER FAMILY 17"/>
    <property type="match status" value="1"/>
</dbReference>
<dbReference type="InterPro" id="IPR011701">
    <property type="entry name" value="MFS"/>
</dbReference>
<dbReference type="PANTHER" id="PTHR11662:SF450">
    <property type="entry name" value="BLR1003 PROTEIN"/>
    <property type="match status" value="1"/>
</dbReference>
<accession>A0ABY8XJQ7</accession>
<proteinExistence type="predicted"/>
<feature type="transmembrane region" description="Helical" evidence="6">
    <location>
        <begin position="340"/>
        <end position="364"/>
    </location>
</feature>
<dbReference type="EMBL" id="CP127173">
    <property type="protein sequence ID" value="WIV55796.1"/>
    <property type="molecule type" value="Genomic_DNA"/>
</dbReference>
<sequence length="443" mass="46179">MTASKLPDLALSTSDTPDTPGSPRYRPLRAWAVLLLLAVFMVLNFADRISLALAAQPLIRELHLSASEFGLISSSFYFLYSVSAVGVGFLATRHVPLKWLLFLMSLLWAATQLPVFLFASGGVLLGTRVGLGMAEGPATAVANSTAYSWFPPHRRGLPTALLTSGASVAKLVAAPLLTVLIVREGWRSAFLALAIAGLVWCVVWFFGGRTGPFAPAPVATPDAASRAARRRTFLTVVRSRTFLVLLLATYPMYALISVVLSWLPSYLEAGLGFSPITSGFLFGLPSIIGMVVMLGAGWVTDRLLAAGASARVAHGLVPTLALALGGVLLTLLPLAGGSRYVAYALLVAGYCLTLVAQPIVYAAIGTAAAPSQRTSVLSLFIALQSTSGIIAPWATGALVDAAGDRVSGYNTAFLVLGALIAAGGLVAARFCDPGRDAAHDAPA</sequence>
<feature type="domain" description="Major facilitator superfamily (MFS) profile" evidence="7">
    <location>
        <begin position="33"/>
        <end position="435"/>
    </location>
</feature>
<feature type="transmembrane region" description="Helical" evidence="6">
    <location>
        <begin position="241"/>
        <end position="264"/>
    </location>
</feature>
<feature type="transmembrane region" description="Helical" evidence="6">
    <location>
        <begin position="188"/>
        <end position="207"/>
    </location>
</feature>
<keyword evidence="2 6" id="KW-0812">Transmembrane</keyword>
<feature type="transmembrane region" description="Helical" evidence="6">
    <location>
        <begin position="160"/>
        <end position="182"/>
    </location>
</feature>
<dbReference type="SUPFAM" id="SSF103473">
    <property type="entry name" value="MFS general substrate transporter"/>
    <property type="match status" value="1"/>
</dbReference>
<dbReference type="RefSeq" id="WP_285452857.1">
    <property type="nucleotide sequence ID" value="NZ_CP127173.1"/>
</dbReference>
<dbReference type="InterPro" id="IPR050382">
    <property type="entry name" value="MFS_Na/Anion_cotransporter"/>
</dbReference>
<dbReference type="PROSITE" id="PS50850">
    <property type="entry name" value="MFS"/>
    <property type="match status" value="1"/>
</dbReference>
<evidence type="ECO:0000259" key="7">
    <source>
        <dbReference type="PROSITE" id="PS50850"/>
    </source>
</evidence>
<feature type="transmembrane region" description="Helical" evidence="6">
    <location>
        <begin position="67"/>
        <end position="91"/>
    </location>
</feature>
<evidence type="ECO:0000256" key="2">
    <source>
        <dbReference type="ARBA" id="ARBA00022692"/>
    </source>
</evidence>
<evidence type="ECO:0000256" key="4">
    <source>
        <dbReference type="ARBA" id="ARBA00023136"/>
    </source>
</evidence>
<dbReference type="Proteomes" id="UP001227101">
    <property type="component" value="Chromosome"/>
</dbReference>
<feature type="transmembrane region" description="Helical" evidence="6">
    <location>
        <begin position="28"/>
        <end position="46"/>
    </location>
</feature>
<protein>
    <submittedName>
        <fullName evidence="8">MFS transporter</fullName>
    </submittedName>
</protein>
<dbReference type="Pfam" id="PF07690">
    <property type="entry name" value="MFS_1"/>
    <property type="match status" value="1"/>
</dbReference>
<evidence type="ECO:0000256" key="3">
    <source>
        <dbReference type="ARBA" id="ARBA00022989"/>
    </source>
</evidence>
<reference evidence="8 9" key="1">
    <citation type="submission" date="2023-06" db="EMBL/GenBank/DDBJ databases">
        <authorList>
            <person name="Oyuntsetseg B."/>
            <person name="Kim S.B."/>
        </authorList>
    </citation>
    <scope>NUCLEOTIDE SEQUENCE [LARGE SCALE GENOMIC DNA]</scope>
    <source>
        <strain evidence="8 9">2-2</strain>
    </source>
</reference>
<feature type="transmembrane region" description="Helical" evidence="6">
    <location>
        <begin position="97"/>
        <end position="125"/>
    </location>
</feature>
<feature type="transmembrane region" description="Helical" evidence="6">
    <location>
        <begin position="312"/>
        <end position="334"/>
    </location>
</feature>
<evidence type="ECO:0000256" key="6">
    <source>
        <dbReference type="SAM" id="Phobius"/>
    </source>
</evidence>
<feature type="transmembrane region" description="Helical" evidence="6">
    <location>
        <begin position="376"/>
        <end position="395"/>
    </location>
</feature>
<evidence type="ECO:0000313" key="8">
    <source>
        <dbReference type="EMBL" id="WIV55796.1"/>
    </source>
</evidence>
<dbReference type="Gene3D" id="1.20.1250.20">
    <property type="entry name" value="MFS general substrate transporter like domains"/>
    <property type="match status" value="2"/>
</dbReference>
<name>A0ABY8XJQ7_9PSEU</name>
<feature type="transmembrane region" description="Helical" evidence="6">
    <location>
        <begin position="276"/>
        <end position="300"/>
    </location>
</feature>
<gene>
    <name evidence="8" type="ORF">QP939_44490</name>
</gene>
<organism evidence="8 9">
    <name type="scientific">Amycolatopsis nalaikhensis</name>
    <dbReference type="NCBI Taxonomy" id="715472"/>
    <lineage>
        <taxon>Bacteria</taxon>
        <taxon>Bacillati</taxon>
        <taxon>Actinomycetota</taxon>
        <taxon>Actinomycetes</taxon>
        <taxon>Pseudonocardiales</taxon>
        <taxon>Pseudonocardiaceae</taxon>
        <taxon>Amycolatopsis</taxon>
    </lineage>
</organism>
<evidence type="ECO:0000256" key="1">
    <source>
        <dbReference type="ARBA" id="ARBA00004651"/>
    </source>
</evidence>